<keyword evidence="4" id="KW-1185">Reference proteome</keyword>
<evidence type="ECO:0000256" key="1">
    <source>
        <dbReference type="SAM" id="MobiDB-lite"/>
    </source>
</evidence>
<name>A0A443RWN1_9ACAR</name>
<accession>A0A443RWN1</accession>
<feature type="domain" description="PiggyBac transposable element-derived protein" evidence="2">
    <location>
        <begin position="1"/>
        <end position="40"/>
    </location>
</feature>
<dbReference type="AlphaFoldDB" id="A0A443RWN1"/>
<dbReference type="EMBL" id="NCKV01022732">
    <property type="protein sequence ID" value="RWS19782.1"/>
    <property type="molecule type" value="Genomic_DNA"/>
</dbReference>
<dbReference type="Proteomes" id="UP000288716">
    <property type="component" value="Unassembled WGS sequence"/>
</dbReference>
<dbReference type="VEuPathDB" id="VectorBase:LDEU012258"/>
<evidence type="ECO:0000313" key="4">
    <source>
        <dbReference type="Proteomes" id="UP000288716"/>
    </source>
</evidence>
<evidence type="ECO:0000313" key="3">
    <source>
        <dbReference type="EMBL" id="RWS19782.1"/>
    </source>
</evidence>
<dbReference type="OrthoDB" id="6502486at2759"/>
<dbReference type="PANTHER" id="PTHR47272:SF2">
    <property type="entry name" value="PIGGYBAC TRANSPOSABLE ELEMENT-DERIVED PROTEIN 3-LIKE"/>
    <property type="match status" value="1"/>
</dbReference>
<organism evidence="3 4">
    <name type="scientific">Leptotrombidium deliense</name>
    <dbReference type="NCBI Taxonomy" id="299467"/>
    <lineage>
        <taxon>Eukaryota</taxon>
        <taxon>Metazoa</taxon>
        <taxon>Ecdysozoa</taxon>
        <taxon>Arthropoda</taxon>
        <taxon>Chelicerata</taxon>
        <taxon>Arachnida</taxon>
        <taxon>Acari</taxon>
        <taxon>Acariformes</taxon>
        <taxon>Trombidiformes</taxon>
        <taxon>Prostigmata</taxon>
        <taxon>Anystina</taxon>
        <taxon>Parasitengona</taxon>
        <taxon>Trombiculoidea</taxon>
        <taxon>Trombiculidae</taxon>
        <taxon>Leptotrombidium</taxon>
    </lineage>
</organism>
<dbReference type="InterPro" id="IPR029526">
    <property type="entry name" value="PGBD"/>
</dbReference>
<gene>
    <name evidence="3" type="ORF">B4U80_00163</name>
</gene>
<dbReference type="PANTHER" id="PTHR47272">
    <property type="entry name" value="DDE_TNP_1_7 DOMAIN-CONTAINING PROTEIN"/>
    <property type="match status" value="1"/>
</dbReference>
<dbReference type="STRING" id="299467.A0A443RWN1"/>
<protein>
    <submittedName>
        <fullName evidence="3">PiggyBac transposable element-derived protein 3-like protein</fullName>
    </submittedName>
</protein>
<sequence length="125" mass="14326">MGGVDLLNQMIAKYGISIKSRKWTLRVIFYFLDFAITNAWIHHREDSKANEMKPLDLLQYRIHIANSLCELNKKSVGRPKVTKEISSDTSETSDDDSSTHFPEQVVGRSSAMRCRYTGCKRATRN</sequence>
<comment type="caution">
    <text evidence="3">The sequence shown here is derived from an EMBL/GenBank/DDBJ whole genome shotgun (WGS) entry which is preliminary data.</text>
</comment>
<reference evidence="3 4" key="1">
    <citation type="journal article" date="2018" name="Gigascience">
        <title>Genomes of trombidid mites reveal novel predicted allergens and laterally-transferred genes associated with secondary metabolism.</title>
        <authorList>
            <person name="Dong X."/>
            <person name="Chaisiri K."/>
            <person name="Xia D."/>
            <person name="Armstrong S.D."/>
            <person name="Fang Y."/>
            <person name="Donnelly M.J."/>
            <person name="Kadowaki T."/>
            <person name="McGarry J.W."/>
            <person name="Darby A.C."/>
            <person name="Makepeace B.L."/>
        </authorList>
    </citation>
    <scope>NUCLEOTIDE SEQUENCE [LARGE SCALE GENOMIC DNA]</scope>
    <source>
        <strain evidence="3">UoL-UT</strain>
    </source>
</reference>
<proteinExistence type="predicted"/>
<evidence type="ECO:0000259" key="2">
    <source>
        <dbReference type="Pfam" id="PF13843"/>
    </source>
</evidence>
<dbReference type="Pfam" id="PF13843">
    <property type="entry name" value="DDE_Tnp_1_7"/>
    <property type="match status" value="1"/>
</dbReference>
<feature type="region of interest" description="Disordered" evidence="1">
    <location>
        <begin position="76"/>
        <end position="109"/>
    </location>
</feature>